<reference evidence="1 2" key="1">
    <citation type="journal article" date="2024" name="G3 (Bethesda)">
        <title>Genome assembly of Hibiscus sabdariffa L. provides insights into metabolisms of medicinal natural products.</title>
        <authorList>
            <person name="Kim T."/>
        </authorList>
    </citation>
    <scope>NUCLEOTIDE SEQUENCE [LARGE SCALE GENOMIC DNA]</scope>
    <source>
        <strain evidence="1">TK-2024</strain>
        <tissue evidence="1">Old leaves</tissue>
    </source>
</reference>
<organism evidence="1 2">
    <name type="scientific">Hibiscus sabdariffa</name>
    <name type="common">roselle</name>
    <dbReference type="NCBI Taxonomy" id="183260"/>
    <lineage>
        <taxon>Eukaryota</taxon>
        <taxon>Viridiplantae</taxon>
        <taxon>Streptophyta</taxon>
        <taxon>Embryophyta</taxon>
        <taxon>Tracheophyta</taxon>
        <taxon>Spermatophyta</taxon>
        <taxon>Magnoliopsida</taxon>
        <taxon>eudicotyledons</taxon>
        <taxon>Gunneridae</taxon>
        <taxon>Pentapetalae</taxon>
        <taxon>rosids</taxon>
        <taxon>malvids</taxon>
        <taxon>Malvales</taxon>
        <taxon>Malvaceae</taxon>
        <taxon>Malvoideae</taxon>
        <taxon>Hibiscus</taxon>
    </lineage>
</organism>
<evidence type="ECO:0000313" key="1">
    <source>
        <dbReference type="EMBL" id="KAK8597023.1"/>
    </source>
</evidence>
<proteinExistence type="predicted"/>
<name>A0ABR2G970_9ROSI</name>
<protein>
    <submittedName>
        <fullName evidence="1">Uncharacterized protein</fullName>
    </submittedName>
</protein>
<sequence>MTERDSLGVEVVGGCVSVEKSNRVIGVNGESSLSTAVLGLAGAVVAPVIGSAHGGARKVKSGNTLVEALGSLAQKRVITATRSRRGRRGSTKVSGVEKAGVVVGNESLTDSDIQAHQRYLQLEAEATLKLGNLIEVLKDFLIVIVDFN</sequence>
<comment type="caution">
    <text evidence="1">The sequence shown here is derived from an EMBL/GenBank/DDBJ whole genome shotgun (WGS) entry which is preliminary data.</text>
</comment>
<gene>
    <name evidence="1" type="ORF">V6N12_065500</name>
</gene>
<keyword evidence="2" id="KW-1185">Reference proteome</keyword>
<accession>A0ABR2G970</accession>
<dbReference type="Proteomes" id="UP001472677">
    <property type="component" value="Unassembled WGS sequence"/>
</dbReference>
<evidence type="ECO:0000313" key="2">
    <source>
        <dbReference type="Proteomes" id="UP001472677"/>
    </source>
</evidence>
<dbReference type="EMBL" id="JBBPBM010000002">
    <property type="protein sequence ID" value="KAK8597023.1"/>
    <property type="molecule type" value="Genomic_DNA"/>
</dbReference>